<reference evidence="16" key="2">
    <citation type="submission" date="2015-01" db="EMBL/GenBank/DDBJ databases">
        <title>Evolutionary Origins and Diversification of the Mycorrhizal Mutualists.</title>
        <authorList>
            <consortium name="DOE Joint Genome Institute"/>
            <consortium name="Mycorrhizal Genomics Consortium"/>
            <person name="Kohler A."/>
            <person name="Kuo A."/>
            <person name="Nagy L.G."/>
            <person name="Floudas D."/>
            <person name="Copeland A."/>
            <person name="Barry K.W."/>
            <person name="Cichocki N."/>
            <person name="Veneault-Fourrey C."/>
            <person name="LaButti K."/>
            <person name="Lindquist E.A."/>
            <person name="Lipzen A."/>
            <person name="Lundell T."/>
            <person name="Morin E."/>
            <person name="Murat C."/>
            <person name="Riley R."/>
            <person name="Ohm R."/>
            <person name="Sun H."/>
            <person name="Tunlid A."/>
            <person name="Henrissat B."/>
            <person name="Grigoriev I.V."/>
            <person name="Hibbett D.S."/>
            <person name="Martin F."/>
        </authorList>
    </citation>
    <scope>NUCLEOTIDE SEQUENCE [LARGE SCALE GENOMIC DNA]</scope>
    <source>
        <strain evidence="16">MAFF 305830</strain>
    </source>
</reference>
<dbReference type="GO" id="GO:0003684">
    <property type="term" value="F:damaged DNA binding"/>
    <property type="evidence" value="ECO:0007669"/>
    <property type="project" value="TreeGrafter"/>
</dbReference>
<dbReference type="InterPro" id="IPR003395">
    <property type="entry name" value="RecF/RecN/SMC_N"/>
</dbReference>
<feature type="region of interest" description="Disordered" evidence="13">
    <location>
        <begin position="900"/>
        <end position="919"/>
    </location>
</feature>
<dbReference type="OrthoDB" id="10072614at2759"/>
<dbReference type="GO" id="GO:0030915">
    <property type="term" value="C:Smc5-Smc6 complex"/>
    <property type="evidence" value="ECO:0007669"/>
    <property type="project" value="TreeGrafter"/>
</dbReference>
<dbReference type="Proteomes" id="UP000054097">
    <property type="component" value="Unassembled WGS sequence"/>
</dbReference>
<gene>
    <name evidence="15" type="ORF">M408DRAFT_329566</name>
</gene>
<evidence type="ECO:0000256" key="2">
    <source>
        <dbReference type="ARBA" id="ARBA00004286"/>
    </source>
</evidence>
<accession>A0A0C3AUG1</accession>
<feature type="coiled-coil region" evidence="12">
    <location>
        <begin position="166"/>
        <end position="329"/>
    </location>
</feature>
<dbReference type="HOGENOM" id="CLU_009063_0_0_1"/>
<evidence type="ECO:0000256" key="3">
    <source>
        <dbReference type="ARBA" id="ARBA00006793"/>
    </source>
</evidence>
<dbReference type="GO" id="GO:0005524">
    <property type="term" value="F:ATP binding"/>
    <property type="evidence" value="ECO:0007669"/>
    <property type="project" value="UniProtKB-KW"/>
</dbReference>
<evidence type="ECO:0000256" key="10">
    <source>
        <dbReference type="ARBA" id="ARBA00023204"/>
    </source>
</evidence>
<keyword evidence="16" id="KW-1185">Reference proteome</keyword>
<evidence type="ECO:0000256" key="6">
    <source>
        <dbReference type="ARBA" id="ARBA00022763"/>
    </source>
</evidence>
<dbReference type="PANTHER" id="PTHR19306:SF6">
    <property type="entry name" value="STRUCTURAL MAINTENANCE OF CHROMOSOMES PROTEIN 6"/>
    <property type="match status" value="1"/>
</dbReference>
<feature type="coiled-coil region" evidence="12">
    <location>
        <begin position="667"/>
        <end position="701"/>
    </location>
</feature>
<evidence type="ECO:0000256" key="13">
    <source>
        <dbReference type="SAM" id="MobiDB-lite"/>
    </source>
</evidence>
<keyword evidence="5" id="KW-0547">Nucleotide-binding</keyword>
<evidence type="ECO:0000256" key="11">
    <source>
        <dbReference type="ARBA" id="ARBA00023242"/>
    </source>
</evidence>
<comment type="similarity">
    <text evidence="3">Belongs to the SMC family. SMC6 subfamily.</text>
</comment>
<proteinExistence type="inferred from homology"/>
<keyword evidence="4" id="KW-0158">Chromosome</keyword>
<dbReference type="GO" id="GO:0000724">
    <property type="term" value="P:double-strand break repair via homologous recombination"/>
    <property type="evidence" value="ECO:0007669"/>
    <property type="project" value="TreeGrafter"/>
</dbReference>
<evidence type="ECO:0000256" key="7">
    <source>
        <dbReference type="ARBA" id="ARBA00022840"/>
    </source>
</evidence>
<feature type="coiled-coil region" evidence="12">
    <location>
        <begin position="765"/>
        <end position="844"/>
    </location>
</feature>
<dbReference type="InterPro" id="IPR027417">
    <property type="entry name" value="P-loop_NTPase"/>
</dbReference>
<dbReference type="GO" id="GO:0003697">
    <property type="term" value="F:single-stranded DNA binding"/>
    <property type="evidence" value="ECO:0007669"/>
    <property type="project" value="TreeGrafter"/>
</dbReference>
<comment type="subcellular location">
    <subcellularLocation>
        <location evidence="2">Chromosome</location>
    </subcellularLocation>
    <subcellularLocation>
        <location evidence="1">Nucleus</location>
    </subcellularLocation>
</comment>
<evidence type="ECO:0000313" key="15">
    <source>
        <dbReference type="EMBL" id="KIM28195.1"/>
    </source>
</evidence>
<dbReference type="GO" id="GO:0035861">
    <property type="term" value="C:site of double-strand break"/>
    <property type="evidence" value="ECO:0007669"/>
    <property type="project" value="TreeGrafter"/>
</dbReference>
<keyword evidence="10" id="KW-0234">DNA repair</keyword>
<feature type="coiled-coil region" evidence="12">
    <location>
        <begin position="589"/>
        <end position="630"/>
    </location>
</feature>
<dbReference type="Pfam" id="PF02463">
    <property type="entry name" value="SMC_N"/>
    <property type="match status" value="1"/>
</dbReference>
<organism evidence="15 16">
    <name type="scientific">Serendipita vermifera MAFF 305830</name>
    <dbReference type="NCBI Taxonomy" id="933852"/>
    <lineage>
        <taxon>Eukaryota</taxon>
        <taxon>Fungi</taxon>
        <taxon>Dikarya</taxon>
        <taxon>Basidiomycota</taxon>
        <taxon>Agaricomycotina</taxon>
        <taxon>Agaricomycetes</taxon>
        <taxon>Sebacinales</taxon>
        <taxon>Serendipitaceae</taxon>
        <taxon>Serendipita</taxon>
    </lineage>
</organism>
<dbReference type="Gene3D" id="3.40.50.300">
    <property type="entry name" value="P-loop containing nucleotide triphosphate hydrolases"/>
    <property type="match status" value="2"/>
</dbReference>
<dbReference type="GO" id="GO:0005634">
    <property type="term" value="C:nucleus"/>
    <property type="evidence" value="ECO:0007669"/>
    <property type="project" value="UniProtKB-SubCell"/>
</dbReference>
<feature type="domain" description="RecF/RecN/SMC N-terminal" evidence="14">
    <location>
        <begin position="1"/>
        <end position="980"/>
    </location>
</feature>
<keyword evidence="6" id="KW-0227">DNA damage</keyword>
<keyword evidence="11" id="KW-0539">Nucleus</keyword>
<evidence type="ECO:0000313" key="16">
    <source>
        <dbReference type="Proteomes" id="UP000054097"/>
    </source>
</evidence>
<name>A0A0C3AUG1_SERVB</name>
<evidence type="ECO:0000256" key="9">
    <source>
        <dbReference type="ARBA" id="ARBA00023172"/>
    </source>
</evidence>
<keyword evidence="9" id="KW-0233">DNA recombination</keyword>
<feature type="compositionally biased region" description="Basic and acidic residues" evidence="13">
    <location>
        <begin position="901"/>
        <end position="918"/>
    </location>
</feature>
<evidence type="ECO:0000256" key="4">
    <source>
        <dbReference type="ARBA" id="ARBA00022454"/>
    </source>
</evidence>
<evidence type="ECO:0000256" key="5">
    <source>
        <dbReference type="ARBA" id="ARBA00022741"/>
    </source>
</evidence>
<evidence type="ECO:0000256" key="1">
    <source>
        <dbReference type="ARBA" id="ARBA00004123"/>
    </source>
</evidence>
<keyword evidence="8 12" id="KW-0175">Coiled coil</keyword>
<evidence type="ECO:0000256" key="8">
    <source>
        <dbReference type="ARBA" id="ARBA00023054"/>
    </source>
</evidence>
<dbReference type="STRING" id="933852.A0A0C3AUG1"/>
<protein>
    <recommendedName>
        <fullName evidence="14">RecF/RecN/SMC N-terminal domain-containing protein</fullName>
    </recommendedName>
</protein>
<dbReference type="SUPFAM" id="SSF52540">
    <property type="entry name" value="P-loop containing nucleoside triphosphate hydrolases"/>
    <property type="match status" value="1"/>
</dbReference>
<feature type="non-terminal residue" evidence="15">
    <location>
        <position position="1"/>
    </location>
</feature>
<evidence type="ECO:0000259" key="14">
    <source>
        <dbReference type="Pfam" id="PF02463"/>
    </source>
</evidence>
<reference evidence="15 16" key="1">
    <citation type="submission" date="2014-04" db="EMBL/GenBank/DDBJ databases">
        <authorList>
            <consortium name="DOE Joint Genome Institute"/>
            <person name="Kuo A."/>
            <person name="Zuccaro A."/>
            <person name="Kohler A."/>
            <person name="Nagy L.G."/>
            <person name="Floudas D."/>
            <person name="Copeland A."/>
            <person name="Barry K.W."/>
            <person name="Cichocki N."/>
            <person name="Veneault-Fourrey C."/>
            <person name="LaButti K."/>
            <person name="Lindquist E.A."/>
            <person name="Lipzen A."/>
            <person name="Lundell T."/>
            <person name="Morin E."/>
            <person name="Murat C."/>
            <person name="Sun H."/>
            <person name="Tunlid A."/>
            <person name="Henrissat B."/>
            <person name="Grigoriev I.V."/>
            <person name="Hibbett D.S."/>
            <person name="Martin F."/>
            <person name="Nordberg H.P."/>
            <person name="Cantor M.N."/>
            <person name="Hua S.X."/>
        </authorList>
    </citation>
    <scope>NUCLEOTIDE SEQUENCE [LARGE SCALE GENOMIC DNA]</scope>
    <source>
        <strain evidence="15 16">MAFF 305830</strain>
    </source>
</reference>
<sequence>NFIIGHNGSGKSAALSAITVALGGKATSTGRAAGLKSFIKTGETAAEVTLTLKNGGHEPFKPNEYGNSIIITRHFTQNGSSSYKLKNQHGKTVSTKREELSAILDHFLIDVDNPMNILTQDLARQFLSASNPTEKYNLFLKGTLLTQLKEEYDLIRENCSKTKAVLGKKKENIEELEMRYKDAEARHQKAQNLADAQDAIRELKREMAWAHVADKEGEFSQAVSKTTRERQRLDQIKEKLEEAQKLVSETSEKINDAETRMRQADSPEELKRQHDELNASLAAGKEDLLQAKRDFKEALNELKGKNQALQQAEQIIKEEQAKLERDAEREQIRHRIEAADAAYHQAKDAHEQSHVDVGRAKEAVDAYRQQLEIAEREHRDATDKIRDTEGRVNNLRSLASGQGGPSLYGQAMPTVLRAIASTRWRGEKPIGPLGMHVRLKDNRWASALRLGIGNQLGGFAVTDYQDRATLRKILDDNGFRRNGITVAEKDLFDYSAGEAPPQLRTVLRVLDVSDEWVIRILINNVHIERLVLTDTRAEAERILDQHPKFIIWTADCARVQRYGDGGGTTSSIGARINNPNDFRNLLFTENREREELLHAQNQLQDLQSRYQNLFDNKKKAQEALRMKESEHTAAMRHEAQCKRRAKSTYEAFQAAKAEDVQEKPIDLAAQEAVAEELRSQMEELQRIAAAADATVKAAEARNKPLVSQLKEIRDRVTEHKQRQREIGVEAEEAAGEHMRAQTNERHYQAKLEEQQAVVARTADVERQLEDEYMRWRREVEQRYEEVKDPRPLKNLEKKLKAKEASLQRGMEEQGQSLEDIVKDLERAKLACDKAQEEFRDMHALVNLLRRSLATRMQTWQFFRQYISLRCKLSFQYYLSLRGFFGQIELDHEHSSLALKVQTDDQKSRNGKSREKDAKMSGGEKSFATICLLLSLWDAMGCPIRALDEFDVYMDAVNRRISMKMMLEAAKNSDKQHILITPQDMGNVQLGPEVRIHRMNDPERGQQTLAFQR</sequence>
<keyword evidence="7" id="KW-0067">ATP-binding</keyword>
<dbReference type="PANTHER" id="PTHR19306">
    <property type="entry name" value="STRUCTURAL MAINTENANCE OF CHROMOSOMES 5,6 SMC5, SMC6"/>
    <property type="match status" value="1"/>
</dbReference>
<dbReference type="AlphaFoldDB" id="A0A0C3AUG1"/>
<evidence type="ECO:0000256" key="12">
    <source>
        <dbReference type="SAM" id="Coils"/>
    </source>
</evidence>
<feature type="coiled-coil region" evidence="12">
    <location>
        <begin position="357"/>
        <end position="391"/>
    </location>
</feature>
<dbReference type="EMBL" id="KN824294">
    <property type="protein sequence ID" value="KIM28195.1"/>
    <property type="molecule type" value="Genomic_DNA"/>
</dbReference>